<keyword evidence="3" id="KW-1185">Reference proteome</keyword>
<feature type="transmembrane region" description="Helical" evidence="1">
    <location>
        <begin position="338"/>
        <end position="358"/>
    </location>
</feature>
<proteinExistence type="predicted"/>
<reference evidence="2 3" key="1">
    <citation type="submission" date="2023-07" db="EMBL/GenBank/DDBJ databases">
        <title>Sorghum-associated microbial communities from plants grown in Nebraska, USA.</title>
        <authorList>
            <person name="Schachtman D."/>
        </authorList>
    </citation>
    <scope>NUCLEOTIDE SEQUENCE [LARGE SCALE GENOMIC DNA]</scope>
    <source>
        <strain evidence="2 3">2980</strain>
    </source>
</reference>
<evidence type="ECO:0000313" key="2">
    <source>
        <dbReference type="EMBL" id="MDR6866389.1"/>
    </source>
</evidence>
<keyword evidence="1" id="KW-0812">Transmembrane</keyword>
<gene>
    <name evidence="2" type="ORF">J2Y69_000981</name>
</gene>
<accession>A0ABU1S9W1</accession>
<evidence type="ECO:0000313" key="3">
    <source>
        <dbReference type="Proteomes" id="UP001259347"/>
    </source>
</evidence>
<feature type="transmembrane region" description="Helical" evidence="1">
    <location>
        <begin position="191"/>
        <end position="210"/>
    </location>
</feature>
<evidence type="ECO:0008006" key="4">
    <source>
        <dbReference type="Google" id="ProtNLM"/>
    </source>
</evidence>
<feature type="transmembrane region" description="Helical" evidence="1">
    <location>
        <begin position="298"/>
        <end position="317"/>
    </location>
</feature>
<keyword evidence="1" id="KW-0472">Membrane</keyword>
<dbReference type="EMBL" id="JAVDUM010000003">
    <property type="protein sequence ID" value="MDR6866389.1"/>
    <property type="molecule type" value="Genomic_DNA"/>
</dbReference>
<name>A0ABU1S9W1_9MICO</name>
<comment type="caution">
    <text evidence="2">The sequence shown here is derived from an EMBL/GenBank/DDBJ whole genome shotgun (WGS) entry which is preliminary data.</text>
</comment>
<evidence type="ECO:0000256" key="1">
    <source>
        <dbReference type="SAM" id="Phobius"/>
    </source>
</evidence>
<protein>
    <recommendedName>
        <fullName evidence="4">DUF2029 domain-containing protein</fullName>
    </recommendedName>
</protein>
<dbReference type="RefSeq" id="WP_310018137.1">
    <property type="nucleotide sequence ID" value="NZ_JAVDUM010000003.1"/>
</dbReference>
<feature type="transmembrane region" description="Helical" evidence="1">
    <location>
        <begin position="261"/>
        <end position="286"/>
    </location>
</feature>
<feature type="transmembrane region" description="Helical" evidence="1">
    <location>
        <begin position="370"/>
        <end position="391"/>
    </location>
</feature>
<sequence>MRRSPALVWIAFLAAHLLVAWLGWVLPSLPMGDVILVYQPWSQMALGGWEIVGVTETWVYPQLALLPMLLTEGMSILLAPIAGSGSYLIAWAVLVTAIDALGLAVLLGSGRSAVRRRAAWFWIAALVLLGPIAMYRIDAITVPIAIMGGVWLLSRPALASALFTLGAWMKIWPAALVLACVAVLKARWRVIVAAGAVTVVVVVALVSLGGGSHLLGFLTEQTGRGLQIEAVAATPFLWLAAFGGARIAYSQDILTFQIAAPGADAVSAVLTPLMALVAVGIAGLAVWRVRAGADPMRLLPPTMLALVTALIVCNKVGSPQFQTWMLAPMVLWWLYDRNRAGLPAALVLAACVLTQVVYPITYDALLAAEPFPIVVISLRNAIVVALCVLSIRTLVRTPSSRIVTH</sequence>
<feature type="transmembrane region" description="Helical" evidence="1">
    <location>
        <begin position="119"/>
        <end position="137"/>
    </location>
</feature>
<organism evidence="2 3">
    <name type="scientific">Microbacterium resistens</name>
    <dbReference type="NCBI Taxonomy" id="156977"/>
    <lineage>
        <taxon>Bacteria</taxon>
        <taxon>Bacillati</taxon>
        <taxon>Actinomycetota</taxon>
        <taxon>Actinomycetes</taxon>
        <taxon>Micrococcales</taxon>
        <taxon>Microbacteriaceae</taxon>
        <taxon>Microbacterium</taxon>
    </lineage>
</organism>
<feature type="transmembrane region" description="Helical" evidence="1">
    <location>
        <begin position="6"/>
        <end position="26"/>
    </location>
</feature>
<keyword evidence="1" id="KW-1133">Transmembrane helix</keyword>
<dbReference type="Proteomes" id="UP001259347">
    <property type="component" value="Unassembled WGS sequence"/>
</dbReference>
<feature type="transmembrane region" description="Helical" evidence="1">
    <location>
        <begin position="230"/>
        <end position="249"/>
    </location>
</feature>
<feature type="transmembrane region" description="Helical" evidence="1">
    <location>
        <begin position="88"/>
        <end position="107"/>
    </location>
</feature>
<feature type="transmembrane region" description="Helical" evidence="1">
    <location>
        <begin position="157"/>
        <end position="184"/>
    </location>
</feature>